<dbReference type="EMBL" id="CAJJDN010000022">
    <property type="protein sequence ID" value="CAD8066650.1"/>
    <property type="molecule type" value="Genomic_DNA"/>
</dbReference>
<evidence type="ECO:0000313" key="2">
    <source>
        <dbReference type="Proteomes" id="UP000692954"/>
    </source>
</evidence>
<protein>
    <submittedName>
        <fullName evidence="1">Uncharacterized protein</fullName>
    </submittedName>
</protein>
<organism evidence="1 2">
    <name type="scientific">Paramecium sonneborni</name>
    <dbReference type="NCBI Taxonomy" id="65129"/>
    <lineage>
        <taxon>Eukaryota</taxon>
        <taxon>Sar</taxon>
        <taxon>Alveolata</taxon>
        <taxon>Ciliophora</taxon>
        <taxon>Intramacronucleata</taxon>
        <taxon>Oligohymenophorea</taxon>
        <taxon>Peniculida</taxon>
        <taxon>Parameciidae</taxon>
        <taxon>Paramecium</taxon>
    </lineage>
</organism>
<accession>A0A8S1LFY9</accession>
<gene>
    <name evidence="1" type="ORF">PSON_ATCC_30995.1.T0220012</name>
</gene>
<reference evidence="1" key="1">
    <citation type="submission" date="2021-01" db="EMBL/GenBank/DDBJ databases">
        <authorList>
            <consortium name="Genoscope - CEA"/>
            <person name="William W."/>
        </authorList>
    </citation>
    <scope>NUCLEOTIDE SEQUENCE</scope>
</reference>
<proteinExistence type="predicted"/>
<dbReference type="Proteomes" id="UP000692954">
    <property type="component" value="Unassembled WGS sequence"/>
</dbReference>
<keyword evidence="2" id="KW-1185">Reference proteome</keyword>
<sequence length="110" mass="13583">MNLNLKLIIDIKYFNIEIISLQLRVKQIGKVLFRTQFKKIIRAIKQINLFRKKIFTLRKGWSFRRQEQLYKNFKCKLQQYLLKHANKETYQGYILETNILNRCYFYQLSK</sequence>
<evidence type="ECO:0000313" key="1">
    <source>
        <dbReference type="EMBL" id="CAD8066650.1"/>
    </source>
</evidence>
<dbReference type="AlphaFoldDB" id="A0A8S1LFY9"/>
<comment type="caution">
    <text evidence="1">The sequence shown here is derived from an EMBL/GenBank/DDBJ whole genome shotgun (WGS) entry which is preliminary data.</text>
</comment>
<name>A0A8S1LFY9_9CILI</name>